<evidence type="ECO:0000256" key="8">
    <source>
        <dbReference type="ARBA" id="ARBA00022771"/>
    </source>
</evidence>
<dbReference type="PROSITE" id="PS50089">
    <property type="entry name" value="ZF_RING_2"/>
    <property type="match status" value="1"/>
</dbReference>
<evidence type="ECO:0000256" key="1">
    <source>
        <dbReference type="ARBA" id="ARBA00000900"/>
    </source>
</evidence>
<keyword evidence="8 14" id="KW-0863">Zinc-finger</keyword>
<dbReference type="FunFam" id="3.30.40.10:FF:000475">
    <property type="entry name" value="RING-H2 finger protein ATL3"/>
    <property type="match status" value="1"/>
</dbReference>
<dbReference type="InterPro" id="IPR044600">
    <property type="entry name" value="ATL1/ATL16-like"/>
</dbReference>
<keyword evidence="11 16" id="KW-1133">Transmembrane helix</keyword>
<dbReference type="GO" id="GO:0008270">
    <property type="term" value="F:zinc ion binding"/>
    <property type="evidence" value="ECO:0007669"/>
    <property type="project" value="UniProtKB-KW"/>
</dbReference>
<dbReference type="PANTHER" id="PTHR46913">
    <property type="entry name" value="RING-H2 FINGER PROTEIN ATL16"/>
    <property type="match status" value="1"/>
</dbReference>
<dbReference type="Gene3D" id="3.30.40.10">
    <property type="entry name" value="Zinc/RING finger domain, C3HC4 (zinc finger)"/>
    <property type="match status" value="1"/>
</dbReference>
<evidence type="ECO:0000256" key="6">
    <source>
        <dbReference type="ARBA" id="ARBA00022692"/>
    </source>
</evidence>
<feature type="compositionally biased region" description="Gly residues" evidence="15">
    <location>
        <begin position="259"/>
        <end position="271"/>
    </location>
</feature>
<evidence type="ECO:0000256" key="4">
    <source>
        <dbReference type="ARBA" id="ARBA00012483"/>
    </source>
</evidence>
<dbReference type="GO" id="GO:0016020">
    <property type="term" value="C:membrane"/>
    <property type="evidence" value="ECO:0007669"/>
    <property type="project" value="UniProtKB-SubCell"/>
</dbReference>
<evidence type="ECO:0000256" key="15">
    <source>
        <dbReference type="SAM" id="MobiDB-lite"/>
    </source>
</evidence>
<evidence type="ECO:0000256" key="7">
    <source>
        <dbReference type="ARBA" id="ARBA00022723"/>
    </source>
</evidence>
<comment type="similarity">
    <text evidence="13">Belongs to the RING-type zinc finger family. ATL subfamily.</text>
</comment>
<reference evidence="18 19" key="1">
    <citation type="journal article" date="2013" name="Proc. Natl. Acad. Sci. U.S.A.">
        <title>Fine-scale variation in meiotic recombination in Mimulus inferred from population shotgun sequencing.</title>
        <authorList>
            <person name="Hellsten U."/>
            <person name="Wright K.M."/>
            <person name="Jenkins J."/>
            <person name="Shu S."/>
            <person name="Yuan Y."/>
            <person name="Wessler S.R."/>
            <person name="Schmutz J."/>
            <person name="Willis J.H."/>
            <person name="Rokhsar D.S."/>
        </authorList>
    </citation>
    <scope>NUCLEOTIDE SEQUENCE [LARGE SCALE GENOMIC DNA]</scope>
    <source>
        <strain evidence="19">cv. DUN x IM62</strain>
    </source>
</reference>
<dbReference type="EMBL" id="KI632223">
    <property type="protein sequence ID" value="EYU21265.1"/>
    <property type="molecule type" value="Genomic_DNA"/>
</dbReference>
<evidence type="ECO:0000256" key="11">
    <source>
        <dbReference type="ARBA" id="ARBA00022989"/>
    </source>
</evidence>
<feature type="domain" description="RING-type" evidence="17">
    <location>
        <begin position="114"/>
        <end position="156"/>
    </location>
</feature>
<dbReference type="Proteomes" id="UP000030748">
    <property type="component" value="Unassembled WGS sequence"/>
</dbReference>
<comment type="pathway">
    <text evidence="3">Protein modification; protein ubiquitination.</text>
</comment>
<evidence type="ECO:0000256" key="9">
    <source>
        <dbReference type="ARBA" id="ARBA00022786"/>
    </source>
</evidence>
<evidence type="ECO:0000256" key="16">
    <source>
        <dbReference type="SAM" id="Phobius"/>
    </source>
</evidence>
<gene>
    <name evidence="18" type="ORF">MIMGU_mgv1a021772mg</name>
</gene>
<dbReference type="EC" id="2.3.2.27" evidence="4"/>
<accession>A0A022Q424</accession>
<proteinExistence type="inferred from homology"/>
<dbReference type="AlphaFoldDB" id="A0A022Q424"/>
<dbReference type="InterPro" id="IPR013083">
    <property type="entry name" value="Znf_RING/FYVE/PHD"/>
</dbReference>
<organism evidence="18 19">
    <name type="scientific">Erythranthe guttata</name>
    <name type="common">Yellow monkey flower</name>
    <name type="synonym">Mimulus guttatus</name>
    <dbReference type="NCBI Taxonomy" id="4155"/>
    <lineage>
        <taxon>Eukaryota</taxon>
        <taxon>Viridiplantae</taxon>
        <taxon>Streptophyta</taxon>
        <taxon>Embryophyta</taxon>
        <taxon>Tracheophyta</taxon>
        <taxon>Spermatophyta</taxon>
        <taxon>Magnoliopsida</taxon>
        <taxon>eudicotyledons</taxon>
        <taxon>Gunneridae</taxon>
        <taxon>Pentapetalae</taxon>
        <taxon>asterids</taxon>
        <taxon>lamiids</taxon>
        <taxon>Lamiales</taxon>
        <taxon>Phrymaceae</taxon>
        <taxon>Erythranthe</taxon>
    </lineage>
</organism>
<evidence type="ECO:0000256" key="2">
    <source>
        <dbReference type="ARBA" id="ARBA00004167"/>
    </source>
</evidence>
<evidence type="ECO:0000256" key="13">
    <source>
        <dbReference type="ARBA" id="ARBA00024209"/>
    </source>
</evidence>
<sequence>MEDSSKSNGKLGETGVIELTGKIMVVAIVLLFFVVVFVFCLHLYAKWFWYRRNETTTTTTTTTRRRRRRFDFAAGHQETAVTTTNTRTGLDPSVLKTLPVIQFDPKQCKDGLECAVCLCEVSEGEKARLLPKCNHGFHLECIDMWFQSHSTCPLCRNPVANQNQSNSCDESTLDSESSEAPNFPTNVLIWGNENQVKPSSSSSSMVIDISRQIHNREEEEEQKLQAGPTKLRSLKRLLSGGNSNRRVNPSSPRSMDLEQGGGGGGRGQSSI</sequence>
<dbReference type="GO" id="GO:0061630">
    <property type="term" value="F:ubiquitin protein ligase activity"/>
    <property type="evidence" value="ECO:0007669"/>
    <property type="project" value="UniProtKB-EC"/>
</dbReference>
<keyword evidence="6 16" id="KW-0812">Transmembrane</keyword>
<keyword evidence="19" id="KW-1185">Reference proteome</keyword>
<dbReference type="CDD" id="cd16461">
    <property type="entry name" value="RING-H2_EL5-like"/>
    <property type="match status" value="1"/>
</dbReference>
<dbReference type="SMART" id="SM00184">
    <property type="entry name" value="RING"/>
    <property type="match status" value="1"/>
</dbReference>
<evidence type="ECO:0000259" key="17">
    <source>
        <dbReference type="PROSITE" id="PS50089"/>
    </source>
</evidence>
<evidence type="ECO:0000256" key="14">
    <source>
        <dbReference type="PROSITE-ProRule" id="PRU00175"/>
    </source>
</evidence>
<dbReference type="eggNOG" id="KOG0800">
    <property type="taxonomic scope" value="Eukaryota"/>
</dbReference>
<protein>
    <recommendedName>
        <fullName evidence="4">RING-type E3 ubiquitin transferase</fullName>
        <ecNumber evidence="4">2.3.2.27</ecNumber>
    </recommendedName>
</protein>
<keyword evidence="5" id="KW-0808">Transferase</keyword>
<feature type="region of interest" description="Disordered" evidence="15">
    <location>
        <begin position="216"/>
        <end position="271"/>
    </location>
</feature>
<feature type="transmembrane region" description="Helical" evidence="16">
    <location>
        <begin position="23"/>
        <end position="45"/>
    </location>
</feature>
<keyword evidence="10" id="KW-0862">Zinc</keyword>
<evidence type="ECO:0000313" key="19">
    <source>
        <dbReference type="Proteomes" id="UP000030748"/>
    </source>
</evidence>
<dbReference type="InterPro" id="IPR001841">
    <property type="entry name" value="Znf_RING"/>
</dbReference>
<dbReference type="Pfam" id="PF13639">
    <property type="entry name" value="zf-RING_2"/>
    <property type="match status" value="1"/>
</dbReference>
<keyword evidence="12 16" id="KW-0472">Membrane</keyword>
<evidence type="ECO:0000256" key="5">
    <source>
        <dbReference type="ARBA" id="ARBA00022679"/>
    </source>
</evidence>
<keyword evidence="7" id="KW-0479">Metal-binding</keyword>
<comment type="catalytic activity">
    <reaction evidence="1">
        <text>S-ubiquitinyl-[E2 ubiquitin-conjugating enzyme]-L-cysteine + [acceptor protein]-L-lysine = [E2 ubiquitin-conjugating enzyme]-L-cysteine + N(6)-ubiquitinyl-[acceptor protein]-L-lysine.</text>
        <dbReference type="EC" id="2.3.2.27"/>
    </reaction>
</comment>
<evidence type="ECO:0000256" key="10">
    <source>
        <dbReference type="ARBA" id="ARBA00022833"/>
    </source>
</evidence>
<keyword evidence="9" id="KW-0833">Ubl conjugation pathway</keyword>
<evidence type="ECO:0000256" key="3">
    <source>
        <dbReference type="ARBA" id="ARBA00004906"/>
    </source>
</evidence>
<feature type="compositionally biased region" description="Low complexity" evidence="15">
    <location>
        <begin position="239"/>
        <end position="254"/>
    </location>
</feature>
<name>A0A022Q424_ERYGU</name>
<evidence type="ECO:0000313" key="18">
    <source>
        <dbReference type="EMBL" id="EYU21265.1"/>
    </source>
</evidence>
<comment type="subcellular location">
    <subcellularLocation>
        <location evidence="2">Membrane</location>
        <topology evidence="2">Single-pass membrane protein</topology>
    </subcellularLocation>
</comment>
<evidence type="ECO:0000256" key="12">
    <source>
        <dbReference type="ARBA" id="ARBA00023136"/>
    </source>
</evidence>
<dbReference type="UniPathway" id="UPA00143"/>
<dbReference type="PANTHER" id="PTHR46913:SF1">
    <property type="entry name" value="RING-H2 FINGER PROTEIN ATL16"/>
    <property type="match status" value="1"/>
</dbReference>
<dbReference type="SUPFAM" id="SSF57850">
    <property type="entry name" value="RING/U-box"/>
    <property type="match status" value="1"/>
</dbReference>
<dbReference type="GO" id="GO:0016567">
    <property type="term" value="P:protein ubiquitination"/>
    <property type="evidence" value="ECO:0000318"/>
    <property type="project" value="GO_Central"/>
</dbReference>